<feature type="domain" description="CCR4-NOT transcription complex subunit 1 CAF1-binding" evidence="2">
    <location>
        <begin position="873"/>
        <end position="939"/>
    </location>
</feature>
<keyword evidence="1" id="KW-0175">Coiled coil</keyword>
<feature type="non-terminal residue" evidence="3">
    <location>
        <position position="940"/>
    </location>
</feature>
<evidence type="ECO:0000313" key="4">
    <source>
        <dbReference type="Proteomes" id="UP001439008"/>
    </source>
</evidence>
<dbReference type="Proteomes" id="UP001439008">
    <property type="component" value="Unassembled WGS sequence"/>
</dbReference>
<evidence type="ECO:0000256" key="1">
    <source>
        <dbReference type="SAM" id="Coils"/>
    </source>
</evidence>
<gene>
    <name evidence="3" type="ORF">MHBO_001490</name>
</gene>
<feature type="coiled-coil region" evidence="1">
    <location>
        <begin position="860"/>
        <end position="887"/>
    </location>
</feature>
<organism evidence="3 4">
    <name type="scientific">Bonamia ostreae</name>
    <dbReference type="NCBI Taxonomy" id="126728"/>
    <lineage>
        <taxon>Eukaryota</taxon>
        <taxon>Sar</taxon>
        <taxon>Rhizaria</taxon>
        <taxon>Endomyxa</taxon>
        <taxon>Ascetosporea</taxon>
        <taxon>Haplosporida</taxon>
        <taxon>Bonamia</taxon>
    </lineage>
</organism>
<dbReference type="InterPro" id="IPR040398">
    <property type="entry name" value="Not1"/>
</dbReference>
<comment type="caution">
    <text evidence="3">The sequence shown here is derived from an EMBL/GenBank/DDBJ whole genome shotgun (WGS) entry which is preliminary data.</text>
</comment>
<dbReference type="EMBL" id="JBDODL010000373">
    <property type="protein sequence ID" value="MES1919707.1"/>
    <property type="molecule type" value="Genomic_DNA"/>
</dbReference>
<proteinExistence type="predicted"/>
<accession>A0ABV2AJ99</accession>
<reference evidence="3 4" key="1">
    <citation type="journal article" date="2024" name="BMC Biol.">
        <title>Comparative genomics of Ascetosporea gives new insight into the evolutionary basis for animal parasitism in Rhizaria.</title>
        <authorList>
            <person name="Hiltunen Thoren M."/>
            <person name="Onut-Brannstrom I."/>
            <person name="Alfjorden A."/>
            <person name="Peckova H."/>
            <person name="Swords F."/>
            <person name="Hooper C."/>
            <person name="Holzer A.S."/>
            <person name="Bass D."/>
            <person name="Burki F."/>
        </authorList>
    </citation>
    <scope>NUCLEOTIDE SEQUENCE [LARGE SCALE GENOMIC DNA]</scope>
    <source>
        <strain evidence="3">20-A016</strain>
    </source>
</reference>
<evidence type="ECO:0000259" key="2">
    <source>
        <dbReference type="Pfam" id="PF16415"/>
    </source>
</evidence>
<name>A0ABV2AJ99_9EUKA</name>
<keyword evidence="4" id="KW-1185">Reference proteome</keyword>
<dbReference type="InterPro" id="IPR032191">
    <property type="entry name" value="CNOT1_CAF1_bind"/>
</dbReference>
<evidence type="ECO:0000313" key="3">
    <source>
        <dbReference type="EMBL" id="MES1919707.1"/>
    </source>
</evidence>
<sequence length="940" mass="109029">NLRMEAIYFIHSQIKTNLNELRKNNVKSIFNALKELTLNYGKEVDVLVLRNLIDDITNLANSDKENEGKTRFVQYFLDKLLAKGPKCFMSTVYGAFKSAHTHPNMLESFFSKTHLSLEKRVLSAMALVRGFDALLKTEGSNYFANAKFYEKLKQSLKNDSVSNRVLHELLYALQKQDMLPMQQREKIVSLIAEMSIKNKNMHKSLNLLIFRQNVFNFKIESRDTKMANLLATMSHPENKNAKIDIAGLANESSIFESVEKLTDFLVKNEKEQSKTAFEVIWAFLCHTSFGKSASKSVVDLSKKTQNSSNSEVPENKNFLLFGKFEKADFDKIESFQLVKIIEKNYENLDWLNLIENFPKTENFGRTENIKLEIGKQKTSRLLDTLLKLIQAMPNPKLCFASFLKLLYGNPWNDRSVHFELIKASLESPKKFSLRTSYQLKNSDKYCAYLLESKRNIKTANEDEKSRFRSLVNPVVLRALLRFEEYREDVRRILMEAARACPVLLFTAFSDIKTTNELKTEAMKAIFDRFLMDGKKSASILFSIDFEMSLRLLEQKFEDSNNSRISINRNASPIFVLCDLTSEITESANWKITAILRMITNKIFSVDFAIRSFENGRFTKFEKWLKLQLENSRNSVMVKNSIFSLLENDRKNQIRLIKQKQSEQTTSLGYKKTTIEMLAAIIDDRHMQNFKSRFSHMSKILVSKRLKNLFGRLHNGSSFGKEVEEIKILSDEDKNTATAFILDEAKEGFPDSGHVYSNEAAKTISHFIGEKSLSRKMHFRLESETITFLRQFGHSTLFTFGATILRAIVRRIESFPLFCHEALRIAEFKTHFPATFKLAKSVVAKTVKKSKIHKKESDLFADRKKKTVDNLKEELAEATKEKITFLLNNLSALNYRETVDFVEEEMCEQFYEYFARYLVCNKVMTEGNFYFVYLRLFRQLC</sequence>
<dbReference type="Pfam" id="PF16415">
    <property type="entry name" value="CNOT1_CAF1_bind"/>
    <property type="match status" value="1"/>
</dbReference>
<dbReference type="PANTHER" id="PTHR13162:SF8">
    <property type="entry name" value="CCR4-NOT TRANSCRIPTION COMPLEX SUBUNIT 1"/>
    <property type="match status" value="1"/>
</dbReference>
<dbReference type="Gene3D" id="1.25.40.180">
    <property type="match status" value="1"/>
</dbReference>
<dbReference type="PANTHER" id="PTHR13162">
    <property type="entry name" value="CCR4-NOT TRANSCRIPTION COMPLEX"/>
    <property type="match status" value="1"/>
</dbReference>
<protein>
    <recommendedName>
        <fullName evidence="2">CCR4-NOT transcription complex subunit 1 CAF1-binding domain-containing protein</fullName>
    </recommendedName>
</protein>
<feature type="non-terminal residue" evidence="3">
    <location>
        <position position="1"/>
    </location>
</feature>